<dbReference type="InterPro" id="IPR001878">
    <property type="entry name" value="Znf_CCHC"/>
</dbReference>
<name>A0ABY8USL6_TETOB</name>
<protein>
    <recommendedName>
        <fullName evidence="3">CCHC-type domain-containing protein</fullName>
    </recommendedName>
</protein>
<accession>A0ABY8USL6</accession>
<reference evidence="4 5" key="1">
    <citation type="submission" date="2023-05" db="EMBL/GenBank/DDBJ databases">
        <title>A 100% complete, gapless, phased diploid assembly of the Scenedesmus obliquus UTEX 3031 genome.</title>
        <authorList>
            <person name="Biondi T.C."/>
            <person name="Hanschen E.R."/>
            <person name="Kwon T."/>
            <person name="Eng W."/>
            <person name="Kruse C.P.S."/>
            <person name="Koehler S.I."/>
            <person name="Kunde Y."/>
            <person name="Gleasner C.D."/>
            <person name="You Mak K.T."/>
            <person name="Polle J."/>
            <person name="Hovde B.T."/>
            <person name="Starkenburg S.R."/>
        </authorList>
    </citation>
    <scope>NUCLEOTIDE SEQUENCE [LARGE SCALE GENOMIC DNA]</scope>
    <source>
        <strain evidence="4 5">DOE0152z</strain>
    </source>
</reference>
<keyword evidence="1" id="KW-0862">Zinc</keyword>
<sequence length="380" mass="41752">MLQEEEEDAAAQPAAAGSGAGVDAGAAQDGAVEELVDKASSLHLNAAVLTQSQINDRDKWYKLLPPELKKMPHMRTHFNTMYAANADAAHEYVINAREQADQLVSRVNGQEFDLAKALSKPSAAGQLFAGEKAKNNPADVEGWLSSGSFYIAVKGVPEKWQFAYAFFTMLDVDARAVCFPDLKDTQPEQLLDGIYTWQDFCRGVLQSPLGGRKQTDLQIMYKCQGVRADMNKPDTMGIVAQLEGLFSRMQVQLCDSTKIFFVHRAVHPELREQIAYAADGTAWGTYAAFRANLVNHAEPFDQQIERKASRSGGFKGDGKQGGARNCRQQQRYQQQPSLAANGGVKKSQHSKGAFKGKCFNCGKPGHRADTCKQPKKQDQS</sequence>
<keyword evidence="1" id="KW-0863">Zinc-finger</keyword>
<proteinExistence type="predicted"/>
<evidence type="ECO:0000259" key="3">
    <source>
        <dbReference type="PROSITE" id="PS50158"/>
    </source>
</evidence>
<dbReference type="Proteomes" id="UP001244341">
    <property type="component" value="Chromosome 16b"/>
</dbReference>
<dbReference type="PROSITE" id="PS50158">
    <property type="entry name" value="ZF_CCHC"/>
    <property type="match status" value="1"/>
</dbReference>
<feature type="domain" description="CCHC-type" evidence="3">
    <location>
        <begin position="357"/>
        <end position="373"/>
    </location>
</feature>
<keyword evidence="5" id="KW-1185">Reference proteome</keyword>
<dbReference type="EMBL" id="CP126223">
    <property type="protein sequence ID" value="WIA23327.1"/>
    <property type="molecule type" value="Genomic_DNA"/>
</dbReference>
<dbReference type="SUPFAM" id="SSF57756">
    <property type="entry name" value="Retrovirus zinc finger-like domains"/>
    <property type="match status" value="1"/>
</dbReference>
<dbReference type="Gene3D" id="4.10.60.10">
    <property type="entry name" value="Zinc finger, CCHC-type"/>
    <property type="match status" value="1"/>
</dbReference>
<evidence type="ECO:0000313" key="4">
    <source>
        <dbReference type="EMBL" id="WIA23327.1"/>
    </source>
</evidence>
<feature type="compositionally biased region" description="Low complexity" evidence="2">
    <location>
        <begin position="10"/>
        <end position="27"/>
    </location>
</feature>
<dbReference type="SMART" id="SM00343">
    <property type="entry name" value="ZnF_C2HC"/>
    <property type="match status" value="1"/>
</dbReference>
<dbReference type="InterPro" id="IPR036875">
    <property type="entry name" value="Znf_CCHC_sf"/>
</dbReference>
<dbReference type="Pfam" id="PF00098">
    <property type="entry name" value="zf-CCHC"/>
    <property type="match status" value="1"/>
</dbReference>
<feature type="region of interest" description="Disordered" evidence="2">
    <location>
        <begin position="1"/>
        <end position="27"/>
    </location>
</feature>
<evidence type="ECO:0000256" key="1">
    <source>
        <dbReference type="PROSITE-ProRule" id="PRU00047"/>
    </source>
</evidence>
<organism evidence="4 5">
    <name type="scientific">Tetradesmus obliquus</name>
    <name type="common">Green alga</name>
    <name type="synonym">Acutodesmus obliquus</name>
    <dbReference type="NCBI Taxonomy" id="3088"/>
    <lineage>
        <taxon>Eukaryota</taxon>
        <taxon>Viridiplantae</taxon>
        <taxon>Chlorophyta</taxon>
        <taxon>core chlorophytes</taxon>
        <taxon>Chlorophyceae</taxon>
        <taxon>CS clade</taxon>
        <taxon>Sphaeropleales</taxon>
        <taxon>Scenedesmaceae</taxon>
        <taxon>Tetradesmus</taxon>
    </lineage>
</organism>
<feature type="region of interest" description="Disordered" evidence="2">
    <location>
        <begin position="307"/>
        <end position="380"/>
    </location>
</feature>
<feature type="compositionally biased region" description="Basic and acidic residues" evidence="2">
    <location>
        <begin position="366"/>
        <end position="380"/>
    </location>
</feature>
<keyword evidence="1" id="KW-0479">Metal-binding</keyword>
<gene>
    <name evidence="4" type="ORF">OEZ85_000092</name>
</gene>
<evidence type="ECO:0000313" key="5">
    <source>
        <dbReference type="Proteomes" id="UP001244341"/>
    </source>
</evidence>
<evidence type="ECO:0000256" key="2">
    <source>
        <dbReference type="SAM" id="MobiDB-lite"/>
    </source>
</evidence>